<feature type="compositionally biased region" description="Basic residues" evidence="1">
    <location>
        <begin position="79"/>
        <end position="93"/>
    </location>
</feature>
<feature type="compositionally biased region" description="Polar residues" evidence="1">
    <location>
        <begin position="200"/>
        <end position="214"/>
    </location>
</feature>
<reference evidence="2 3" key="1">
    <citation type="submission" date="2024-10" db="EMBL/GenBank/DDBJ databases">
        <authorList>
            <person name="Kim D."/>
        </authorList>
    </citation>
    <scope>NUCLEOTIDE SEQUENCE [LARGE SCALE GENOMIC DNA]</scope>
    <source>
        <strain evidence="2">BH-2024</strain>
    </source>
</reference>
<gene>
    <name evidence="2" type="ORF">niasHT_017016</name>
</gene>
<comment type="caution">
    <text evidence="2">The sequence shown here is derived from an EMBL/GenBank/DDBJ whole genome shotgun (WGS) entry which is preliminary data.</text>
</comment>
<organism evidence="2 3">
    <name type="scientific">Heterodera trifolii</name>
    <dbReference type="NCBI Taxonomy" id="157864"/>
    <lineage>
        <taxon>Eukaryota</taxon>
        <taxon>Metazoa</taxon>
        <taxon>Ecdysozoa</taxon>
        <taxon>Nematoda</taxon>
        <taxon>Chromadorea</taxon>
        <taxon>Rhabditida</taxon>
        <taxon>Tylenchina</taxon>
        <taxon>Tylenchomorpha</taxon>
        <taxon>Tylenchoidea</taxon>
        <taxon>Heteroderidae</taxon>
        <taxon>Heteroderinae</taxon>
        <taxon>Heterodera</taxon>
    </lineage>
</organism>
<accession>A0ABD2KZV5</accession>
<name>A0ABD2KZV5_9BILA</name>
<keyword evidence="3" id="KW-1185">Reference proteome</keyword>
<dbReference type="AlphaFoldDB" id="A0ABD2KZV5"/>
<feature type="region of interest" description="Disordered" evidence="1">
    <location>
        <begin position="181"/>
        <end position="214"/>
    </location>
</feature>
<evidence type="ECO:0000313" key="2">
    <source>
        <dbReference type="EMBL" id="KAL3107784.1"/>
    </source>
</evidence>
<sequence length="214" mass="23834">MPSNSSINVMHDGKQIRTASFRINRKPNAKKYECGKETKTNGGGKQWANATEYSHHKSPYSVFTEPKMGRFCPFLPGRERKKRRAERRGKTATKKATTAESGRNGDAREFSKKVSVPRRSFICALFSSLSPAAAVIDLEYWSNDPSPIGESQSHHRHFRVSQGVTNGMRREMTMAMVGMEMAREESSSEDGDNSSDDQEISPTALLQATIAKNA</sequence>
<dbReference type="Proteomes" id="UP001620626">
    <property type="component" value="Unassembled WGS sequence"/>
</dbReference>
<feature type="compositionally biased region" description="Acidic residues" evidence="1">
    <location>
        <begin position="187"/>
        <end position="199"/>
    </location>
</feature>
<evidence type="ECO:0000256" key="1">
    <source>
        <dbReference type="SAM" id="MobiDB-lite"/>
    </source>
</evidence>
<protein>
    <submittedName>
        <fullName evidence="2">Uncharacterized protein</fullName>
    </submittedName>
</protein>
<evidence type="ECO:0000313" key="3">
    <source>
        <dbReference type="Proteomes" id="UP001620626"/>
    </source>
</evidence>
<proteinExistence type="predicted"/>
<dbReference type="EMBL" id="JBICBT010000605">
    <property type="protein sequence ID" value="KAL3107784.1"/>
    <property type="molecule type" value="Genomic_DNA"/>
</dbReference>
<feature type="region of interest" description="Disordered" evidence="1">
    <location>
        <begin position="75"/>
        <end position="108"/>
    </location>
</feature>